<gene>
    <name evidence="12" type="ORF">MtrunA17_Chr3g0122561</name>
</gene>
<evidence type="ECO:0000256" key="9">
    <source>
        <dbReference type="ARBA" id="ARBA00023128"/>
    </source>
</evidence>
<feature type="transmembrane region" description="Helical" evidence="11">
    <location>
        <begin position="137"/>
        <end position="158"/>
    </location>
</feature>
<protein>
    <submittedName>
        <fullName evidence="12">Putative plant specific mitochondrial import receptor subunit TOM20</fullName>
    </submittedName>
</protein>
<comment type="function">
    <text evidence="1">Central component of the receptor complex responsible for the recognition and translocation of cytosolically synthesized mitochondrial preproteins. Together with TOM22 functions as the transit peptide receptor at the surface of the mitochondrion outer membrane and facilitates the movement of preproteins into the translocation pore.</text>
</comment>
<dbReference type="PANTHER" id="PTHR32409:SF7">
    <property type="entry name" value="MITOCHONDRIAL IMPORT RECEPTOR SUBUNIT TOM20"/>
    <property type="match status" value="1"/>
</dbReference>
<evidence type="ECO:0000256" key="5">
    <source>
        <dbReference type="ARBA" id="ARBA00022692"/>
    </source>
</evidence>
<keyword evidence="5 11" id="KW-0812">Transmembrane</keyword>
<dbReference type="InterPro" id="IPR011990">
    <property type="entry name" value="TPR-like_helical_dom_sf"/>
</dbReference>
<dbReference type="EMBL" id="PSQE01000003">
    <property type="protein sequence ID" value="RHN69241.1"/>
    <property type="molecule type" value="Genomic_DNA"/>
</dbReference>
<dbReference type="InterPro" id="IPR010547">
    <property type="entry name" value="TOM20_imprt_rcpt"/>
</dbReference>
<comment type="similarity">
    <text evidence="3">Belongs to the Tom20 family.</text>
</comment>
<keyword evidence="8 11" id="KW-1133">Transmembrane helix</keyword>
<evidence type="ECO:0000256" key="7">
    <source>
        <dbReference type="ARBA" id="ARBA00022927"/>
    </source>
</evidence>
<evidence type="ECO:0000256" key="1">
    <source>
        <dbReference type="ARBA" id="ARBA00003450"/>
    </source>
</evidence>
<dbReference type="Gramene" id="rna17683">
    <property type="protein sequence ID" value="RHN69241.1"/>
    <property type="gene ID" value="gene17683"/>
</dbReference>
<dbReference type="Proteomes" id="UP000265566">
    <property type="component" value="Chromosome 3"/>
</dbReference>
<dbReference type="GO" id="GO:0045040">
    <property type="term" value="P:protein insertion into mitochondrial outer membrane"/>
    <property type="evidence" value="ECO:0007669"/>
    <property type="project" value="InterPro"/>
</dbReference>
<accession>A0A396IX44</accession>
<feature type="transmembrane region" description="Helical" evidence="11">
    <location>
        <begin position="54"/>
        <end position="75"/>
    </location>
</feature>
<keyword evidence="9" id="KW-0496">Mitochondrion</keyword>
<keyword evidence="4" id="KW-0813">Transport</keyword>
<keyword evidence="6" id="KW-1000">Mitochondrion outer membrane</keyword>
<evidence type="ECO:0000256" key="2">
    <source>
        <dbReference type="ARBA" id="ARBA00004572"/>
    </source>
</evidence>
<evidence type="ECO:0000256" key="11">
    <source>
        <dbReference type="SAM" id="Phobius"/>
    </source>
</evidence>
<sequence>MSYGLLTPDFSEAEGYLDKACEYFQKAVVMDPKNGYYERCLECARQFRKDDDKLIIGLVMFTFIRMLICFIRGTLRKISQTGPKNTCGDPQKWAWAWSGSGIVQSTVTIWFVILIANDTRALESKKEKSSDFKYDGPGWIILAVGIVACAILFSKLSVKDNSF</sequence>
<keyword evidence="12" id="KW-0675">Receptor</keyword>
<evidence type="ECO:0000256" key="10">
    <source>
        <dbReference type="ARBA" id="ARBA00023136"/>
    </source>
</evidence>
<evidence type="ECO:0000313" key="12">
    <source>
        <dbReference type="EMBL" id="RHN69241.1"/>
    </source>
</evidence>
<comment type="subcellular location">
    <subcellularLocation>
        <location evidence="2">Mitochondrion outer membrane</location>
        <topology evidence="2">Single-pass membrane protein</topology>
    </subcellularLocation>
</comment>
<proteinExistence type="inferred from homology"/>
<dbReference type="GO" id="GO:0005742">
    <property type="term" value="C:mitochondrial outer membrane translocase complex"/>
    <property type="evidence" value="ECO:0007669"/>
    <property type="project" value="InterPro"/>
</dbReference>
<keyword evidence="7" id="KW-0653">Protein transport</keyword>
<keyword evidence="10 11" id="KW-0472">Membrane</keyword>
<comment type="caution">
    <text evidence="12">The sequence shown here is derived from an EMBL/GenBank/DDBJ whole genome shotgun (WGS) entry which is preliminary data.</text>
</comment>
<evidence type="ECO:0000256" key="6">
    <source>
        <dbReference type="ARBA" id="ARBA00022787"/>
    </source>
</evidence>
<reference evidence="12" key="1">
    <citation type="journal article" date="2018" name="Nat. Plants">
        <title>Whole-genome landscape of Medicago truncatula symbiotic genes.</title>
        <authorList>
            <person name="Pecrix Y."/>
            <person name="Gamas P."/>
            <person name="Carrere S."/>
        </authorList>
    </citation>
    <scope>NUCLEOTIDE SEQUENCE</scope>
    <source>
        <tissue evidence="12">Leaves</tissue>
    </source>
</reference>
<dbReference type="AlphaFoldDB" id="A0A396IX44"/>
<evidence type="ECO:0000256" key="3">
    <source>
        <dbReference type="ARBA" id="ARBA00005792"/>
    </source>
</evidence>
<feature type="transmembrane region" description="Helical" evidence="11">
    <location>
        <begin position="95"/>
        <end position="116"/>
    </location>
</feature>
<dbReference type="Pfam" id="PF06552">
    <property type="entry name" value="TOM20_plant"/>
    <property type="match status" value="2"/>
</dbReference>
<dbReference type="GO" id="GO:0015031">
    <property type="term" value="P:protein transport"/>
    <property type="evidence" value="ECO:0007669"/>
    <property type="project" value="UniProtKB-KW"/>
</dbReference>
<evidence type="ECO:0000256" key="8">
    <source>
        <dbReference type="ARBA" id="ARBA00022989"/>
    </source>
</evidence>
<name>A0A396IX44_MEDTR</name>
<dbReference type="PANTHER" id="PTHR32409">
    <property type="entry name" value="MITOCHONDRIAL IMPORT RECEPTOR SUBUNIT TOM20-1-RELATED"/>
    <property type="match status" value="1"/>
</dbReference>
<organism evidence="12">
    <name type="scientific">Medicago truncatula</name>
    <name type="common">Barrel medic</name>
    <name type="synonym">Medicago tribuloides</name>
    <dbReference type="NCBI Taxonomy" id="3880"/>
    <lineage>
        <taxon>Eukaryota</taxon>
        <taxon>Viridiplantae</taxon>
        <taxon>Streptophyta</taxon>
        <taxon>Embryophyta</taxon>
        <taxon>Tracheophyta</taxon>
        <taxon>Spermatophyta</taxon>
        <taxon>Magnoliopsida</taxon>
        <taxon>eudicotyledons</taxon>
        <taxon>Gunneridae</taxon>
        <taxon>Pentapetalae</taxon>
        <taxon>rosids</taxon>
        <taxon>fabids</taxon>
        <taxon>Fabales</taxon>
        <taxon>Fabaceae</taxon>
        <taxon>Papilionoideae</taxon>
        <taxon>50 kb inversion clade</taxon>
        <taxon>NPAAA clade</taxon>
        <taxon>Hologalegina</taxon>
        <taxon>IRL clade</taxon>
        <taxon>Trifolieae</taxon>
        <taxon>Medicago</taxon>
    </lineage>
</organism>
<dbReference type="Gene3D" id="1.25.40.10">
    <property type="entry name" value="Tetratricopeptide repeat domain"/>
    <property type="match status" value="1"/>
</dbReference>
<evidence type="ECO:0000256" key="4">
    <source>
        <dbReference type="ARBA" id="ARBA00022448"/>
    </source>
</evidence>